<dbReference type="Gene3D" id="3.40.140.10">
    <property type="entry name" value="Cytidine Deaminase, domain 2"/>
    <property type="match status" value="1"/>
</dbReference>
<reference evidence="7 8" key="1">
    <citation type="submission" date="2020-07" db="EMBL/GenBank/DDBJ databases">
        <authorList>
            <person name="Feng X."/>
        </authorList>
    </citation>
    <scope>NUCLEOTIDE SEQUENCE [LARGE SCALE GENOMIC DNA]</scope>
    <source>
        <strain evidence="7 8">JCM31066</strain>
    </source>
</reference>
<dbReference type="PANTHER" id="PTHR30471:SF3">
    <property type="entry name" value="UPF0758 PROTEIN YEES-RELATED"/>
    <property type="match status" value="1"/>
</dbReference>
<keyword evidence="5" id="KW-0482">Metalloprotease</keyword>
<dbReference type="CDD" id="cd08071">
    <property type="entry name" value="MPN_DUF2466"/>
    <property type="match status" value="1"/>
</dbReference>
<dbReference type="GO" id="GO:0006508">
    <property type="term" value="P:proteolysis"/>
    <property type="evidence" value="ECO:0007669"/>
    <property type="project" value="UniProtKB-KW"/>
</dbReference>
<feature type="domain" description="MPN" evidence="6">
    <location>
        <begin position="22"/>
        <end position="148"/>
    </location>
</feature>
<name>A0A842HCW1_9BACT</name>
<dbReference type="GO" id="GO:0046872">
    <property type="term" value="F:metal ion binding"/>
    <property type="evidence" value="ECO:0007669"/>
    <property type="project" value="UniProtKB-KW"/>
</dbReference>
<dbReference type="InterPro" id="IPR037518">
    <property type="entry name" value="MPN"/>
</dbReference>
<dbReference type="PANTHER" id="PTHR30471">
    <property type="entry name" value="DNA REPAIR PROTEIN RADC"/>
    <property type="match status" value="1"/>
</dbReference>
<evidence type="ECO:0000256" key="4">
    <source>
        <dbReference type="ARBA" id="ARBA00022833"/>
    </source>
</evidence>
<keyword evidence="1" id="KW-0645">Protease</keyword>
<dbReference type="EMBL" id="JACHVB010000014">
    <property type="protein sequence ID" value="MBC2593536.1"/>
    <property type="molecule type" value="Genomic_DNA"/>
</dbReference>
<accession>A0A842HCW1</accession>
<evidence type="ECO:0000256" key="5">
    <source>
        <dbReference type="ARBA" id="ARBA00023049"/>
    </source>
</evidence>
<dbReference type="GO" id="GO:0008237">
    <property type="term" value="F:metallopeptidase activity"/>
    <property type="evidence" value="ECO:0007669"/>
    <property type="project" value="UniProtKB-KW"/>
</dbReference>
<gene>
    <name evidence="7" type="ORF">H5P28_04600</name>
</gene>
<evidence type="ECO:0000256" key="2">
    <source>
        <dbReference type="ARBA" id="ARBA00022723"/>
    </source>
</evidence>
<evidence type="ECO:0000259" key="6">
    <source>
        <dbReference type="PROSITE" id="PS50249"/>
    </source>
</evidence>
<sequence length="148" mass="16663">MMYIREVEIHYRDTDIAVDHAKLNVPEHVVAYMKGAIEFRIDQEQLWVILLDARLQAMGRFLCHLGTASACLIHPREVFRPAIVGSACNIIVVHNHPSGDPSPSDADKVLTKRLKSCGELLNIQLLDHVILGRAEVDPEGQGYYSFME</sequence>
<proteinExistence type="predicted"/>
<dbReference type="InterPro" id="IPR020891">
    <property type="entry name" value="UPF0758_CS"/>
</dbReference>
<organism evidence="7 8">
    <name type="scientific">Ruficoccus amylovorans</name>
    <dbReference type="NCBI Taxonomy" id="1804625"/>
    <lineage>
        <taxon>Bacteria</taxon>
        <taxon>Pseudomonadati</taxon>
        <taxon>Verrucomicrobiota</taxon>
        <taxon>Opitutia</taxon>
        <taxon>Puniceicoccales</taxon>
        <taxon>Cerasicoccaceae</taxon>
        <taxon>Ruficoccus</taxon>
    </lineage>
</organism>
<dbReference type="InterPro" id="IPR001405">
    <property type="entry name" value="UPF0758"/>
</dbReference>
<keyword evidence="2" id="KW-0479">Metal-binding</keyword>
<keyword evidence="4" id="KW-0862">Zinc</keyword>
<comment type="caution">
    <text evidence="7">The sequence shown here is derived from an EMBL/GenBank/DDBJ whole genome shotgun (WGS) entry which is preliminary data.</text>
</comment>
<keyword evidence="3" id="KW-0378">Hydrolase</keyword>
<keyword evidence="8" id="KW-1185">Reference proteome</keyword>
<protein>
    <submittedName>
        <fullName evidence="7">JAB domain-containing protein</fullName>
    </submittedName>
</protein>
<evidence type="ECO:0000256" key="3">
    <source>
        <dbReference type="ARBA" id="ARBA00022801"/>
    </source>
</evidence>
<dbReference type="SUPFAM" id="SSF102712">
    <property type="entry name" value="JAB1/MPN domain"/>
    <property type="match status" value="1"/>
</dbReference>
<dbReference type="InterPro" id="IPR025657">
    <property type="entry name" value="RadC_JAB"/>
</dbReference>
<dbReference type="Proteomes" id="UP000546464">
    <property type="component" value="Unassembled WGS sequence"/>
</dbReference>
<dbReference type="PROSITE" id="PS01302">
    <property type="entry name" value="UPF0758"/>
    <property type="match status" value="1"/>
</dbReference>
<dbReference type="Pfam" id="PF04002">
    <property type="entry name" value="RadC"/>
    <property type="match status" value="1"/>
</dbReference>
<evidence type="ECO:0000313" key="7">
    <source>
        <dbReference type="EMBL" id="MBC2593536.1"/>
    </source>
</evidence>
<evidence type="ECO:0000313" key="8">
    <source>
        <dbReference type="Proteomes" id="UP000546464"/>
    </source>
</evidence>
<dbReference type="AlphaFoldDB" id="A0A842HCW1"/>
<evidence type="ECO:0000256" key="1">
    <source>
        <dbReference type="ARBA" id="ARBA00022670"/>
    </source>
</evidence>
<dbReference type="PROSITE" id="PS50249">
    <property type="entry name" value="MPN"/>
    <property type="match status" value="1"/>
</dbReference>
<dbReference type="RefSeq" id="WP_185674543.1">
    <property type="nucleotide sequence ID" value="NZ_JACHVB010000014.1"/>
</dbReference>